<feature type="region of interest" description="Disordered" evidence="1">
    <location>
        <begin position="59"/>
        <end position="170"/>
    </location>
</feature>
<sequence>MAQSEVAQRPRLLLPCEGRHHHHPLDHIPWLKSSRLLEVSQDATHLPIFVHTAGNRVPRHRSLRALRPGPLRDHGHRRQNASHSRPMSRPTTPPGVPFSNGSGGGADAFGNWSWNSANRDNKNLAIRDSSGPPTRRGSMAHILNPTDTAERDDEDEDPRGDDDRKRKRIQ</sequence>
<feature type="compositionally biased region" description="Acidic residues" evidence="1">
    <location>
        <begin position="150"/>
        <end position="160"/>
    </location>
</feature>
<dbReference type="HOGENOM" id="CLU_1570535_0_0_1"/>
<protein>
    <submittedName>
        <fullName evidence="2">Flocculation suppression protein</fullName>
    </submittedName>
</protein>
<dbReference type="AlphaFoldDB" id="H1VWK5"/>
<dbReference type="VEuPathDB" id="FungiDB:CH63R_10046"/>
<name>H1VWK5_COLHI</name>
<dbReference type="Proteomes" id="UP000007174">
    <property type="component" value="Unassembled WGS sequence"/>
</dbReference>
<reference evidence="3" key="1">
    <citation type="journal article" date="2012" name="Nat. Genet.">
        <title>Lifestyle transitions in plant pathogenic Colletotrichum fungi deciphered by genome and transcriptome analyses.</title>
        <authorList>
            <person name="O'Connell R.J."/>
            <person name="Thon M.R."/>
            <person name="Hacquard S."/>
            <person name="Amyotte S.G."/>
            <person name="Kleemann J."/>
            <person name="Torres M.F."/>
            <person name="Damm U."/>
            <person name="Buiate E.A."/>
            <person name="Epstein L."/>
            <person name="Alkan N."/>
            <person name="Altmueller J."/>
            <person name="Alvarado-Balderrama L."/>
            <person name="Bauser C.A."/>
            <person name="Becker C."/>
            <person name="Birren B.W."/>
            <person name="Chen Z."/>
            <person name="Choi J."/>
            <person name="Crouch J.A."/>
            <person name="Duvick J.P."/>
            <person name="Farman M.A."/>
            <person name="Gan P."/>
            <person name="Heiman D."/>
            <person name="Henrissat B."/>
            <person name="Howard R.J."/>
            <person name="Kabbage M."/>
            <person name="Koch C."/>
            <person name="Kracher B."/>
            <person name="Kubo Y."/>
            <person name="Law A.D."/>
            <person name="Lebrun M.-H."/>
            <person name="Lee Y.-H."/>
            <person name="Miyara I."/>
            <person name="Moore N."/>
            <person name="Neumann U."/>
            <person name="Nordstroem K."/>
            <person name="Panaccione D.G."/>
            <person name="Panstruga R."/>
            <person name="Place M."/>
            <person name="Proctor R.H."/>
            <person name="Prusky D."/>
            <person name="Rech G."/>
            <person name="Reinhardt R."/>
            <person name="Rollins J.A."/>
            <person name="Rounsley S."/>
            <person name="Schardl C.L."/>
            <person name="Schwartz D.C."/>
            <person name="Shenoy N."/>
            <person name="Shirasu K."/>
            <person name="Sikhakolli U.R."/>
            <person name="Stueber K."/>
            <person name="Sukno S.A."/>
            <person name="Sweigard J.A."/>
            <person name="Takano Y."/>
            <person name="Takahara H."/>
            <person name="Trail F."/>
            <person name="van der Does H.C."/>
            <person name="Voll L.M."/>
            <person name="Will I."/>
            <person name="Young S."/>
            <person name="Zeng Q."/>
            <person name="Zhang J."/>
            <person name="Zhou S."/>
            <person name="Dickman M.B."/>
            <person name="Schulze-Lefert P."/>
            <person name="Ver Loren van Themaat E."/>
            <person name="Ma L.-J."/>
            <person name="Vaillancourt L.J."/>
        </authorList>
    </citation>
    <scope>NUCLEOTIDE SEQUENCE [LARGE SCALE GENOMIC DNA]</scope>
    <source>
        <strain evidence="3">IMI 349063</strain>
    </source>
</reference>
<organism evidence="2 3">
    <name type="scientific">Colletotrichum higginsianum (strain IMI 349063)</name>
    <name type="common">Crucifer anthracnose fungus</name>
    <dbReference type="NCBI Taxonomy" id="759273"/>
    <lineage>
        <taxon>Eukaryota</taxon>
        <taxon>Fungi</taxon>
        <taxon>Dikarya</taxon>
        <taxon>Ascomycota</taxon>
        <taxon>Pezizomycotina</taxon>
        <taxon>Sordariomycetes</taxon>
        <taxon>Hypocreomycetidae</taxon>
        <taxon>Glomerellales</taxon>
        <taxon>Glomerellaceae</taxon>
        <taxon>Colletotrichum</taxon>
        <taxon>Colletotrichum destructivum species complex</taxon>
    </lineage>
</organism>
<accession>H1VWK5</accession>
<evidence type="ECO:0000313" key="2">
    <source>
        <dbReference type="EMBL" id="CCF44617.1"/>
    </source>
</evidence>
<evidence type="ECO:0000313" key="3">
    <source>
        <dbReference type="Proteomes" id="UP000007174"/>
    </source>
</evidence>
<dbReference type="eggNOG" id="KOG0627">
    <property type="taxonomic scope" value="Eukaryota"/>
</dbReference>
<dbReference type="EMBL" id="CACQ02007028">
    <property type="protein sequence ID" value="CCF44617.1"/>
    <property type="molecule type" value="Genomic_DNA"/>
</dbReference>
<proteinExistence type="predicted"/>
<gene>
    <name evidence="2" type="ORF">CH063_13956</name>
</gene>
<evidence type="ECO:0000256" key="1">
    <source>
        <dbReference type="SAM" id="MobiDB-lite"/>
    </source>
</evidence>
<dbReference type="STRING" id="759273.H1VWK5"/>